<accession>A0A5C5V6P2</accession>
<dbReference type="Proteomes" id="UP000316714">
    <property type="component" value="Unassembled WGS sequence"/>
</dbReference>
<name>A0A5C5V6P2_9BACT</name>
<dbReference type="SUPFAM" id="SSF69304">
    <property type="entry name" value="Tricorn protease N-terminal domain"/>
    <property type="match status" value="1"/>
</dbReference>
<evidence type="ECO:0000313" key="4">
    <source>
        <dbReference type="Proteomes" id="UP000316714"/>
    </source>
</evidence>
<protein>
    <submittedName>
        <fullName evidence="3">Translocation protein TolB</fullName>
    </submittedName>
</protein>
<dbReference type="PANTHER" id="PTHR36842">
    <property type="entry name" value="PROTEIN TOLB HOMOLOG"/>
    <property type="match status" value="1"/>
</dbReference>
<dbReference type="PANTHER" id="PTHR36842:SF1">
    <property type="entry name" value="PROTEIN TOLB"/>
    <property type="match status" value="1"/>
</dbReference>
<dbReference type="AlphaFoldDB" id="A0A5C5V6P2"/>
<feature type="signal peptide" evidence="2">
    <location>
        <begin position="1"/>
        <end position="24"/>
    </location>
</feature>
<keyword evidence="4" id="KW-1185">Reference proteome</keyword>
<feature type="chain" id="PRO_5022854590" evidence="2">
    <location>
        <begin position="25"/>
        <end position="858"/>
    </location>
</feature>
<gene>
    <name evidence="3" type="ORF">KOR34_37770</name>
</gene>
<dbReference type="InterPro" id="IPR018247">
    <property type="entry name" value="EF_Hand_1_Ca_BS"/>
</dbReference>
<organism evidence="3 4">
    <name type="scientific">Posidoniimonas corsicana</name>
    <dbReference type="NCBI Taxonomy" id="1938618"/>
    <lineage>
        <taxon>Bacteria</taxon>
        <taxon>Pseudomonadati</taxon>
        <taxon>Planctomycetota</taxon>
        <taxon>Planctomycetia</taxon>
        <taxon>Pirellulales</taxon>
        <taxon>Lacipirellulaceae</taxon>
        <taxon>Posidoniimonas</taxon>
    </lineage>
</organism>
<evidence type="ECO:0000256" key="2">
    <source>
        <dbReference type="SAM" id="SignalP"/>
    </source>
</evidence>
<proteinExistence type="inferred from homology"/>
<dbReference type="RefSeq" id="WP_146566969.1">
    <property type="nucleotide sequence ID" value="NZ_SIHJ01000002.1"/>
</dbReference>
<dbReference type="Gene3D" id="2.120.10.30">
    <property type="entry name" value="TolB, C-terminal domain"/>
    <property type="match status" value="2"/>
</dbReference>
<dbReference type="OrthoDB" id="240809at2"/>
<evidence type="ECO:0000313" key="3">
    <source>
        <dbReference type="EMBL" id="TWT33941.1"/>
    </source>
</evidence>
<comment type="similarity">
    <text evidence="1">Belongs to the TolB family.</text>
</comment>
<dbReference type="PROSITE" id="PS00018">
    <property type="entry name" value="EF_HAND_1"/>
    <property type="match status" value="1"/>
</dbReference>
<dbReference type="Pfam" id="PF07676">
    <property type="entry name" value="PD40"/>
    <property type="match status" value="1"/>
</dbReference>
<dbReference type="InterPro" id="IPR011042">
    <property type="entry name" value="6-blade_b-propeller_TolB-like"/>
</dbReference>
<comment type="caution">
    <text evidence="3">The sequence shown here is derived from an EMBL/GenBank/DDBJ whole genome shotgun (WGS) entry which is preliminary data.</text>
</comment>
<evidence type="ECO:0000256" key="1">
    <source>
        <dbReference type="ARBA" id="ARBA00009820"/>
    </source>
</evidence>
<reference evidence="3 4" key="1">
    <citation type="submission" date="2019-02" db="EMBL/GenBank/DDBJ databases">
        <title>Deep-cultivation of Planctomycetes and their phenomic and genomic characterization uncovers novel biology.</title>
        <authorList>
            <person name="Wiegand S."/>
            <person name="Jogler M."/>
            <person name="Boedeker C."/>
            <person name="Pinto D."/>
            <person name="Vollmers J."/>
            <person name="Rivas-Marin E."/>
            <person name="Kohn T."/>
            <person name="Peeters S.H."/>
            <person name="Heuer A."/>
            <person name="Rast P."/>
            <person name="Oberbeckmann S."/>
            <person name="Bunk B."/>
            <person name="Jeske O."/>
            <person name="Meyerdierks A."/>
            <person name="Storesund J.E."/>
            <person name="Kallscheuer N."/>
            <person name="Luecker S."/>
            <person name="Lage O.M."/>
            <person name="Pohl T."/>
            <person name="Merkel B.J."/>
            <person name="Hornburger P."/>
            <person name="Mueller R.-W."/>
            <person name="Bruemmer F."/>
            <person name="Labrenz M."/>
            <person name="Spormann A.M."/>
            <person name="Op Den Camp H."/>
            <person name="Overmann J."/>
            <person name="Amann R."/>
            <person name="Jetten M.S.M."/>
            <person name="Mascher T."/>
            <person name="Medema M.H."/>
            <person name="Devos D.P."/>
            <person name="Kaster A.-K."/>
            <person name="Ovreas L."/>
            <person name="Rohde M."/>
            <person name="Galperin M.Y."/>
            <person name="Jogler C."/>
        </authorList>
    </citation>
    <scope>NUCLEOTIDE SEQUENCE [LARGE SCALE GENOMIC DNA]</scope>
    <source>
        <strain evidence="3 4">KOR34</strain>
    </source>
</reference>
<dbReference type="InterPro" id="IPR011659">
    <property type="entry name" value="WD40"/>
</dbReference>
<dbReference type="EMBL" id="SIHJ01000002">
    <property type="protein sequence ID" value="TWT33941.1"/>
    <property type="molecule type" value="Genomic_DNA"/>
</dbReference>
<keyword evidence="2" id="KW-0732">Signal</keyword>
<sequence precursor="true">MRSFSLTTLAACLVVATLCPTAAAVRLNTNPSTSAGDPPLQFESIALTPDGATIVASALFDNAGTTNYVYSLTLPANPAGATVDVTQLSPLTFSIEVNYDVAFTPVISPDGQTILYTHDNGAPPGNSIYKLPISGEQFASSFTGLFGGNNLVAPGNGNSFPVYSPSGGTVYFVNEESAFGGSIPDLSGSAGAGNVIGWDDLADWDQLYSVPAAGGTPVAVTQPGDGDIDPGLFALTPDGASFVFAPDNPVAAKINRGEIRPKLYSIPSSGGTRAEIPMPAPAHDFSITNQLTVTPDGQSVLFVGDYLTHGKNELFSVPIAGGTPTRVSDELPFAGDVYAFAVSPDGASVAYAAGQNSSATTELFLTPIAGGVGASIRVSDAPASNSGLFDVASGANAGLNTDDEPEEIATGQILFSSNGEQIYYLGAMDTPEVNDLYVVDLSEKSGLTPSPFYFIGPAGGEFFDESNWEDAQGANPPENSINPGENIRQSLIVDGDSIVATGGEVRFQLGGSLELTPGSQLNMTGANGQLQFFPGSGFKATDASVVAREDIIFAGTTHLDGAQIQSQADDIEFQDKHDTVIIDSTLTADDNLIFDNSATSVFGSTLISQNGISMRYEIDIVLTDTDIELRDDDRLGGISDLFAGPQGEGSTLWLKGESTLTANSIRDGVDLVIDDSSVATMLVSTVKTYDLVGDDGASTITLASADASLVLGHPGSFDARPFIINGLTGLSYQADPTAWNVADWDGLSALPLLKLVGSGGLPGDFNGDGVVDAADYTVWRDNLGLADAALNGNGVGDPSGLVVPADYELWRGNFGASSSIDSAGTAPEPASVAMAMAALLASLATRRRVPHCPERDWK</sequence>